<name>A0A6J8DNV6_MYTCO</name>
<accession>A0A6J8DNV6</accession>
<dbReference type="SUPFAM" id="SSF52266">
    <property type="entry name" value="SGNH hydrolase"/>
    <property type="match status" value="1"/>
</dbReference>
<evidence type="ECO:0000313" key="3">
    <source>
        <dbReference type="Proteomes" id="UP000507470"/>
    </source>
</evidence>
<proteinExistence type="predicted"/>
<evidence type="ECO:0000256" key="1">
    <source>
        <dbReference type="SAM" id="MobiDB-lite"/>
    </source>
</evidence>
<feature type="region of interest" description="Disordered" evidence="1">
    <location>
        <begin position="276"/>
        <end position="309"/>
    </location>
</feature>
<organism evidence="2 3">
    <name type="scientific">Mytilus coruscus</name>
    <name type="common">Sea mussel</name>
    <dbReference type="NCBI Taxonomy" id="42192"/>
    <lineage>
        <taxon>Eukaryota</taxon>
        <taxon>Metazoa</taxon>
        <taxon>Spiralia</taxon>
        <taxon>Lophotrochozoa</taxon>
        <taxon>Mollusca</taxon>
        <taxon>Bivalvia</taxon>
        <taxon>Autobranchia</taxon>
        <taxon>Pteriomorphia</taxon>
        <taxon>Mytilida</taxon>
        <taxon>Mytiloidea</taxon>
        <taxon>Mytilidae</taxon>
        <taxon>Mytilinae</taxon>
        <taxon>Mytilus</taxon>
    </lineage>
</organism>
<feature type="region of interest" description="Disordered" evidence="1">
    <location>
        <begin position="45"/>
        <end position="72"/>
    </location>
</feature>
<feature type="compositionally biased region" description="Polar residues" evidence="1">
    <location>
        <begin position="47"/>
        <end position="64"/>
    </location>
</feature>
<dbReference type="EMBL" id="CACVKT020007607">
    <property type="protein sequence ID" value="CAC5408834.1"/>
    <property type="molecule type" value="Genomic_DNA"/>
</dbReference>
<protein>
    <submittedName>
        <fullName evidence="2">Uncharacterized protein</fullName>
    </submittedName>
</protein>
<dbReference type="Proteomes" id="UP000507470">
    <property type="component" value="Unassembled WGS sequence"/>
</dbReference>
<feature type="compositionally biased region" description="Basic and acidic residues" evidence="1">
    <location>
        <begin position="1"/>
        <end position="17"/>
    </location>
</feature>
<evidence type="ECO:0000313" key="2">
    <source>
        <dbReference type="EMBL" id="CAC5408834.1"/>
    </source>
</evidence>
<dbReference type="OrthoDB" id="6184862at2759"/>
<gene>
    <name evidence="2" type="ORF">MCOR_42190</name>
</gene>
<keyword evidence="3" id="KW-1185">Reference proteome</keyword>
<feature type="compositionally biased region" description="Polar residues" evidence="1">
    <location>
        <begin position="281"/>
        <end position="293"/>
    </location>
</feature>
<feature type="region of interest" description="Disordered" evidence="1">
    <location>
        <begin position="1"/>
        <end position="31"/>
    </location>
</feature>
<reference evidence="2 3" key="1">
    <citation type="submission" date="2020-06" db="EMBL/GenBank/DDBJ databases">
        <authorList>
            <person name="Li R."/>
            <person name="Bekaert M."/>
        </authorList>
    </citation>
    <scope>NUCLEOTIDE SEQUENCE [LARGE SCALE GENOMIC DNA]</scope>
    <source>
        <strain evidence="3">wild</strain>
    </source>
</reference>
<sequence>MENHGGKVNQKPKDMSSKSDNTGDNVPLHINENNLLTEELNNLDPEASNQSDLQVKSTETTRTTDIPFRDNDSALKFSSKEASESPIIANQKLPQVNKKSGNDNTKAVNFDFLFLHDSICNFIDIRKLLSGSVYDGIKHTSYTIEKTREFISSLQHARTLLLHVGINNLKKGSADAVVRKFVLMVDEALKKVDTVIISLVIPTKYSELNEKIKNFNNQLYNHLYYADNIHFCSHDNFSHHGHVLPHLFQDCFRLSRDQGIRVLASNIRNTLFPRSSRRSVNNHNRGTKQNYQSHNKDKYVGSETMGNHQNYRYNEGNTNYNSWSFPEPVQAKLTENHK</sequence>
<dbReference type="AlphaFoldDB" id="A0A6J8DNV6"/>